<evidence type="ECO:0000313" key="9">
    <source>
        <dbReference type="EMBL" id="SPJ25960.1"/>
    </source>
</evidence>
<dbReference type="PRINTS" id="PR00735">
    <property type="entry name" value="GLHYDRLASE8"/>
</dbReference>
<comment type="similarity">
    <text evidence="2">Belongs to the glycosyl hydrolase 8 (cellulase D) family.</text>
</comment>
<dbReference type="EC" id="3.2.1.4" evidence="3"/>
<dbReference type="GO" id="GO:0030245">
    <property type="term" value="P:cellulose catabolic process"/>
    <property type="evidence" value="ECO:0007669"/>
    <property type="project" value="UniProtKB-KW"/>
</dbReference>
<dbReference type="InterPro" id="IPR008928">
    <property type="entry name" value="6-hairpin_glycosidase_sf"/>
</dbReference>
<dbReference type="PROSITE" id="PS51318">
    <property type="entry name" value="TAT"/>
    <property type="match status" value="1"/>
</dbReference>
<accession>A0A2R8C0L8</accession>
<evidence type="ECO:0000256" key="4">
    <source>
        <dbReference type="ARBA" id="ARBA00022801"/>
    </source>
</evidence>
<proteinExistence type="inferred from homology"/>
<evidence type="ECO:0000256" key="5">
    <source>
        <dbReference type="ARBA" id="ARBA00023001"/>
    </source>
</evidence>
<dbReference type="EMBL" id="ONZF01000013">
    <property type="protein sequence ID" value="SPJ25960.1"/>
    <property type="molecule type" value="Genomic_DNA"/>
</dbReference>
<keyword evidence="7" id="KW-0624">Polysaccharide degradation</keyword>
<feature type="signal peptide" evidence="8">
    <location>
        <begin position="1"/>
        <end position="28"/>
    </location>
</feature>
<dbReference type="Gene3D" id="1.50.10.10">
    <property type="match status" value="1"/>
</dbReference>
<keyword evidence="10" id="KW-1185">Reference proteome</keyword>
<evidence type="ECO:0000256" key="8">
    <source>
        <dbReference type="SAM" id="SignalP"/>
    </source>
</evidence>
<dbReference type="SUPFAM" id="SSF48208">
    <property type="entry name" value="Six-hairpin glycosidases"/>
    <property type="match status" value="1"/>
</dbReference>
<evidence type="ECO:0000313" key="10">
    <source>
        <dbReference type="Proteomes" id="UP000244912"/>
    </source>
</evidence>
<keyword evidence="8" id="KW-0732">Signal</keyword>
<evidence type="ECO:0000256" key="7">
    <source>
        <dbReference type="ARBA" id="ARBA00023326"/>
    </source>
</evidence>
<comment type="catalytic activity">
    <reaction evidence="1">
        <text>Endohydrolysis of (1-&gt;4)-beta-D-glucosidic linkages in cellulose, lichenin and cereal beta-D-glucans.</text>
        <dbReference type="EC" id="3.2.1.4"/>
    </reaction>
</comment>
<feature type="chain" id="PRO_5015347830" description="cellulase" evidence="8">
    <location>
        <begin position="29"/>
        <end position="363"/>
    </location>
</feature>
<dbReference type="AlphaFoldDB" id="A0A2R8C0L8"/>
<evidence type="ECO:0000256" key="1">
    <source>
        <dbReference type="ARBA" id="ARBA00000966"/>
    </source>
</evidence>
<dbReference type="GO" id="GO:0008810">
    <property type="term" value="F:cellulase activity"/>
    <property type="evidence" value="ECO:0007669"/>
    <property type="project" value="UniProtKB-EC"/>
</dbReference>
<dbReference type="InterPro" id="IPR002037">
    <property type="entry name" value="Glyco_hydro_8"/>
</dbReference>
<dbReference type="InterPro" id="IPR012341">
    <property type="entry name" value="6hp_glycosidase-like_sf"/>
</dbReference>
<keyword evidence="6 9" id="KW-0326">Glycosidase</keyword>
<evidence type="ECO:0000256" key="3">
    <source>
        <dbReference type="ARBA" id="ARBA00012601"/>
    </source>
</evidence>
<protein>
    <recommendedName>
        <fullName evidence="3">cellulase</fullName>
        <ecNumber evidence="3">3.2.1.4</ecNumber>
    </recommendedName>
</protein>
<evidence type="ECO:0000256" key="6">
    <source>
        <dbReference type="ARBA" id="ARBA00023295"/>
    </source>
</evidence>
<dbReference type="RefSeq" id="WP_181375871.1">
    <property type="nucleotide sequence ID" value="NZ_ONZF01000013.1"/>
</dbReference>
<organism evidence="9 10">
    <name type="scientific">Palleronia abyssalis</name>
    <dbReference type="NCBI Taxonomy" id="1501240"/>
    <lineage>
        <taxon>Bacteria</taxon>
        <taxon>Pseudomonadati</taxon>
        <taxon>Pseudomonadota</taxon>
        <taxon>Alphaproteobacteria</taxon>
        <taxon>Rhodobacterales</taxon>
        <taxon>Roseobacteraceae</taxon>
        <taxon>Palleronia</taxon>
    </lineage>
</organism>
<keyword evidence="5" id="KW-0136">Cellulose degradation</keyword>
<evidence type="ECO:0000256" key="2">
    <source>
        <dbReference type="ARBA" id="ARBA00009209"/>
    </source>
</evidence>
<keyword evidence="7" id="KW-0119">Carbohydrate metabolism</keyword>
<dbReference type="Proteomes" id="UP000244912">
    <property type="component" value="Unassembled WGS sequence"/>
</dbReference>
<name>A0A2R8C0L8_9RHOB</name>
<reference evidence="10" key="1">
    <citation type="submission" date="2018-03" db="EMBL/GenBank/DDBJ databases">
        <authorList>
            <person name="Rodrigo-Torres L."/>
            <person name="Arahal R. D."/>
            <person name="Lucena T."/>
        </authorList>
    </citation>
    <scope>NUCLEOTIDE SEQUENCE [LARGE SCALE GENOMIC DNA]</scope>
    <source>
        <strain evidence="10">CECT 8504</strain>
    </source>
</reference>
<keyword evidence="4 9" id="KW-0378">Hydrolase</keyword>
<gene>
    <name evidence="9" type="primary">celY</name>
    <name evidence="9" type="ORF">PAA8504_03816</name>
</gene>
<dbReference type="InterPro" id="IPR006311">
    <property type="entry name" value="TAT_signal"/>
</dbReference>
<sequence>MTTRRELLRWTALAPLAGVAGMMPQAAAADALTPLWQAWTSVHMTAEGRVVDRWQDNASHSEGQSYGLLLAEAMGDRENFERILDWSTRNLAVRPDALRAWKWAPESGGPGDGPGTVTDMNNASDGDLFHAWALLRAAQRFGVADWTRLAGEIGSALAASCVRPDPAGKGGVVLLPGAEGFEIDGGVVLNPSYWCPRAMMAVGRVAGSQELESAGADAVAHLATLSRSSLPPDWVSLTAAGYAEAPGKSANYGYEALRVPLNLVWSGLSGHPAVLRAAAAYQPFLLNDLPDIPTIIAPVGGQILETSPDPGYRAIANLAACLEPESNLRAMPAFTAAQPYYPATLHLLSLVAQREASFLCYSF</sequence>
<dbReference type="Pfam" id="PF01270">
    <property type="entry name" value="Glyco_hydro_8"/>
    <property type="match status" value="1"/>
</dbReference>